<name>A0ABW3YVZ8_MYCRA</name>
<dbReference type="InterPro" id="IPR000847">
    <property type="entry name" value="LysR_HTH_N"/>
</dbReference>
<dbReference type="PRINTS" id="PR00039">
    <property type="entry name" value="HTHLYSR"/>
</dbReference>
<sequence>MTELTARRLDVDALRALQAIRLHGGVTRAAAALRLSQSAVSHKIRRLEVNIGCELLSRKPDAPLFTELGEELLDYAERILSLHDEALLSLSKTSLAGRIALGMTEDTTCTDLSRILGRFRRLHPEVSVRAQVRMSLTLRSMLDDGRLDAAILQVFAHEVRPSDVVLFREDLHWVKSPELSLPDAGPIPFLSFDDACFYRQWAFEIAKDSDLVFETVLECTSAAGIVAGVASGLGVAIVSSRHLSPEMERIAGRLPQPPSVAYVVRRARKSRNPALDVLVAEIKRETDRYGCLRIGPDVAVETAHLRRSG</sequence>
<dbReference type="Pfam" id="PF03466">
    <property type="entry name" value="LysR_substrate"/>
    <property type="match status" value="1"/>
</dbReference>
<gene>
    <name evidence="6" type="ORF">ACFQ33_09155</name>
</gene>
<keyword evidence="7" id="KW-1185">Reference proteome</keyword>
<dbReference type="InterPro" id="IPR005119">
    <property type="entry name" value="LysR_subst-bd"/>
</dbReference>
<organism evidence="6 7">
    <name type="scientific">Mycoplana ramosa</name>
    <name type="common">Mycoplana bullata</name>
    <dbReference type="NCBI Taxonomy" id="40837"/>
    <lineage>
        <taxon>Bacteria</taxon>
        <taxon>Pseudomonadati</taxon>
        <taxon>Pseudomonadota</taxon>
        <taxon>Alphaproteobacteria</taxon>
        <taxon>Hyphomicrobiales</taxon>
        <taxon>Rhizobiaceae</taxon>
        <taxon>Mycoplana</taxon>
    </lineage>
</organism>
<dbReference type="PANTHER" id="PTHR30579:SF7">
    <property type="entry name" value="HTH-TYPE TRANSCRIPTIONAL REGULATOR LRHA-RELATED"/>
    <property type="match status" value="1"/>
</dbReference>
<keyword evidence="2" id="KW-0805">Transcription regulation</keyword>
<evidence type="ECO:0000259" key="5">
    <source>
        <dbReference type="PROSITE" id="PS50931"/>
    </source>
</evidence>
<evidence type="ECO:0000313" key="7">
    <source>
        <dbReference type="Proteomes" id="UP001597173"/>
    </source>
</evidence>
<protein>
    <submittedName>
        <fullName evidence="6">LysR family transcriptional regulator</fullName>
    </submittedName>
</protein>
<dbReference type="Gene3D" id="1.10.10.10">
    <property type="entry name" value="Winged helix-like DNA-binding domain superfamily/Winged helix DNA-binding domain"/>
    <property type="match status" value="1"/>
</dbReference>
<dbReference type="InterPro" id="IPR036388">
    <property type="entry name" value="WH-like_DNA-bd_sf"/>
</dbReference>
<evidence type="ECO:0000256" key="3">
    <source>
        <dbReference type="ARBA" id="ARBA00023125"/>
    </source>
</evidence>
<evidence type="ECO:0000256" key="2">
    <source>
        <dbReference type="ARBA" id="ARBA00023015"/>
    </source>
</evidence>
<dbReference type="EMBL" id="JBHTNF010000004">
    <property type="protein sequence ID" value="MFD1328060.1"/>
    <property type="molecule type" value="Genomic_DNA"/>
</dbReference>
<feature type="domain" description="HTH lysR-type" evidence="5">
    <location>
        <begin position="9"/>
        <end position="66"/>
    </location>
</feature>
<dbReference type="InterPro" id="IPR050176">
    <property type="entry name" value="LTTR"/>
</dbReference>
<comment type="caution">
    <text evidence="6">The sequence shown here is derived from an EMBL/GenBank/DDBJ whole genome shotgun (WGS) entry which is preliminary data.</text>
</comment>
<dbReference type="RefSeq" id="WP_374837572.1">
    <property type="nucleotide sequence ID" value="NZ_JBHEEW010000005.1"/>
</dbReference>
<dbReference type="Proteomes" id="UP001597173">
    <property type="component" value="Unassembled WGS sequence"/>
</dbReference>
<dbReference type="PROSITE" id="PS50931">
    <property type="entry name" value="HTH_LYSR"/>
    <property type="match status" value="1"/>
</dbReference>
<dbReference type="Gene3D" id="3.40.190.10">
    <property type="entry name" value="Periplasmic binding protein-like II"/>
    <property type="match status" value="2"/>
</dbReference>
<dbReference type="PANTHER" id="PTHR30579">
    <property type="entry name" value="TRANSCRIPTIONAL REGULATOR"/>
    <property type="match status" value="1"/>
</dbReference>
<dbReference type="Pfam" id="PF00126">
    <property type="entry name" value="HTH_1"/>
    <property type="match status" value="1"/>
</dbReference>
<proteinExistence type="inferred from homology"/>
<dbReference type="SUPFAM" id="SSF46785">
    <property type="entry name" value="Winged helix' DNA-binding domain"/>
    <property type="match status" value="1"/>
</dbReference>
<accession>A0ABW3YVZ8</accession>
<evidence type="ECO:0000256" key="4">
    <source>
        <dbReference type="ARBA" id="ARBA00023163"/>
    </source>
</evidence>
<dbReference type="InterPro" id="IPR036390">
    <property type="entry name" value="WH_DNA-bd_sf"/>
</dbReference>
<reference evidence="7" key="1">
    <citation type="journal article" date="2019" name="Int. J. Syst. Evol. Microbiol.">
        <title>The Global Catalogue of Microorganisms (GCM) 10K type strain sequencing project: providing services to taxonomists for standard genome sequencing and annotation.</title>
        <authorList>
            <consortium name="The Broad Institute Genomics Platform"/>
            <consortium name="The Broad Institute Genome Sequencing Center for Infectious Disease"/>
            <person name="Wu L."/>
            <person name="Ma J."/>
        </authorList>
    </citation>
    <scope>NUCLEOTIDE SEQUENCE [LARGE SCALE GENOMIC DNA]</scope>
    <source>
        <strain evidence="7">CCUG 55609</strain>
    </source>
</reference>
<evidence type="ECO:0000256" key="1">
    <source>
        <dbReference type="ARBA" id="ARBA00009437"/>
    </source>
</evidence>
<dbReference type="CDD" id="cd05466">
    <property type="entry name" value="PBP2_LTTR_substrate"/>
    <property type="match status" value="1"/>
</dbReference>
<keyword evidence="3" id="KW-0238">DNA-binding</keyword>
<comment type="similarity">
    <text evidence="1">Belongs to the LysR transcriptional regulatory family.</text>
</comment>
<keyword evidence="4" id="KW-0804">Transcription</keyword>
<dbReference type="SUPFAM" id="SSF53850">
    <property type="entry name" value="Periplasmic binding protein-like II"/>
    <property type="match status" value="1"/>
</dbReference>
<evidence type="ECO:0000313" key="6">
    <source>
        <dbReference type="EMBL" id="MFD1328060.1"/>
    </source>
</evidence>